<sequence>DQEDGALLLKRGTVLHDRVQWTNIQNVAIDAYGLGAKPIIDGSEELTLTWSAGTDTDIWVDQADVIGGDWGLVLDGIYYHRRSAYADLADNVQYSQYAYWYGIGPDNAAARMYIITPDGAPTDTRYTFLDQNINISISQNAQLKNLECRWSSITNIWLTDGCPDALVENVHTHQCGNNPSPSGQNGIKFAGASVGDMSTGVVARNVTSGDLHNANGNAIELDYMDGMVIDNCILEDCSNRNIELWQSCANLIVRNTRLSDSLSAIWHHQGGSDTYVNCQYLDNDIDMGLTYDTPTDGGFPFQLDVTDGTVMTGNTIRVTENNVLVCTNSVGTYTFSDNRIDVDRVVGFSKTLIHQPNATFTAMATIASNCYYMRAGTGDMRWTDSGATYVGLPAAQD</sequence>
<dbReference type="AlphaFoldDB" id="X0SJC5"/>
<organism evidence="2">
    <name type="scientific">marine sediment metagenome</name>
    <dbReference type="NCBI Taxonomy" id="412755"/>
    <lineage>
        <taxon>unclassified sequences</taxon>
        <taxon>metagenomes</taxon>
        <taxon>ecological metagenomes</taxon>
    </lineage>
</organism>
<feature type="non-terminal residue" evidence="2">
    <location>
        <position position="1"/>
    </location>
</feature>
<reference evidence="2" key="1">
    <citation type="journal article" date="2014" name="Front. Microbiol.">
        <title>High frequency of phylogenetically diverse reductive dehalogenase-homologous genes in deep subseafloor sedimentary metagenomes.</title>
        <authorList>
            <person name="Kawai M."/>
            <person name="Futagami T."/>
            <person name="Toyoda A."/>
            <person name="Takaki Y."/>
            <person name="Nishi S."/>
            <person name="Hori S."/>
            <person name="Arai W."/>
            <person name="Tsubouchi T."/>
            <person name="Morono Y."/>
            <person name="Uchiyama I."/>
            <person name="Ito T."/>
            <person name="Fujiyama A."/>
            <person name="Inagaki F."/>
            <person name="Takami H."/>
        </authorList>
    </citation>
    <scope>NUCLEOTIDE SEQUENCE</scope>
    <source>
        <strain evidence="2">Expedition CK06-06</strain>
    </source>
</reference>
<dbReference type="Gene3D" id="2.160.20.10">
    <property type="entry name" value="Single-stranded right-handed beta-helix, Pectin lyase-like"/>
    <property type="match status" value="1"/>
</dbReference>
<accession>X0SJC5</accession>
<comment type="caution">
    <text evidence="2">The sequence shown here is derived from an EMBL/GenBank/DDBJ whole genome shotgun (WGS) entry which is preliminary data.</text>
</comment>
<name>X0SJC5_9ZZZZ</name>
<evidence type="ECO:0000313" key="2">
    <source>
        <dbReference type="EMBL" id="GAF81109.1"/>
    </source>
</evidence>
<feature type="domain" description="Right handed beta helix" evidence="1">
    <location>
        <begin position="210"/>
        <end position="341"/>
    </location>
</feature>
<proteinExistence type="predicted"/>
<dbReference type="InterPro" id="IPR039448">
    <property type="entry name" value="Beta_helix"/>
</dbReference>
<gene>
    <name evidence="2" type="ORF">S01H1_14064</name>
</gene>
<dbReference type="EMBL" id="BARS01007296">
    <property type="protein sequence ID" value="GAF81109.1"/>
    <property type="molecule type" value="Genomic_DNA"/>
</dbReference>
<dbReference type="InterPro" id="IPR012334">
    <property type="entry name" value="Pectin_lyas_fold"/>
</dbReference>
<evidence type="ECO:0000259" key="1">
    <source>
        <dbReference type="Pfam" id="PF13229"/>
    </source>
</evidence>
<feature type="non-terminal residue" evidence="2">
    <location>
        <position position="397"/>
    </location>
</feature>
<protein>
    <recommendedName>
        <fullName evidence="1">Right handed beta helix domain-containing protein</fullName>
    </recommendedName>
</protein>
<dbReference type="InterPro" id="IPR011050">
    <property type="entry name" value="Pectin_lyase_fold/virulence"/>
</dbReference>
<dbReference type="Pfam" id="PF13229">
    <property type="entry name" value="Beta_helix"/>
    <property type="match status" value="1"/>
</dbReference>
<dbReference type="SUPFAM" id="SSF51126">
    <property type="entry name" value="Pectin lyase-like"/>
    <property type="match status" value="1"/>
</dbReference>